<keyword evidence="3" id="KW-1185">Reference proteome</keyword>
<feature type="region of interest" description="Disordered" evidence="1">
    <location>
        <begin position="64"/>
        <end position="113"/>
    </location>
</feature>
<dbReference type="Proteomes" id="UP000467841">
    <property type="component" value="Unassembled WGS sequence"/>
</dbReference>
<evidence type="ECO:0000313" key="3">
    <source>
        <dbReference type="Proteomes" id="UP000467841"/>
    </source>
</evidence>
<accession>A0A6D2K3S7</accession>
<name>A0A6D2K3S7_9BRAS</name>
<evidence type="ECO:0000313" key="2">
    <source>
        <dbReference type="EMBL" id="CAA7051200.1"/>
    </source>
</evidence>
<dbReference type="AlphaFoldDB" id="A0A6D2K3S7"/>
<protein>
    <submittedName>
        <fullName evidence="2">Uncharacterized protein</fullName>
    </submittedName>
</protein>
<evidence type="ECO:0000256" key="1">
    <source>
        <dbReference type="SAM" id="MobiDB-lite"/>
    </source>
</evidence>
<proteinExistence type="predicted"/>
<sequence>MSPTAEPSIFRRVLTASFSLRRTEEMVIVAPLTTGFQICLSSPPEPSDRAPSSSRRHLLLNPMQSRPLHPLEPPDPPDPPDPDPPDLRGSLLPDLVSLPQPLDLSPTPPFEASLPSAKASRKCFSLSASAKLTSADPLSLSSPRLAGKPLPLLHRHASPIAPENGFLQNLEDHSPNPKQVLKKSNLTRSKAVFGKLSLSTSFLDESTVPTGSSLGILSDIANLGFIVFNNYCQIRKESPARCFGLLSRLLIFSHSSCFNLICLFSGRHIRSSNVISTGSNAETSSAVLEYCQFIGVTPNLLLSSKETVFKRSARATSVVHSSLMVQNNFRSLSERSS</sequence>
<reference evidence="2" key="1">
    <citation type="submission" date="2020-01" db="EMBL/GenBank/DDBJ databases">
        <authorList>
            <person name="Mishra B."/>
        </authorList>
    </citation>
    <scope>NUCLEOTIDE SEQUENCE [LARGE SCALE GENOMIC DNA]</scope>
</reference>
<dbReference type="EMBL" id="CACVBM020001469">
    <property type="protein sequence ID" value="CAA7051200.1"/>
    <property type="molecule type" value="Genomic_DNA"/>
</dbReference>
<gene>
    <name evidence="2" type="ORF">MERR_LOCUS38435</name>
</gene>
<organism evidence="2 3">
    <name type="scientific">Microthlaspi erraticum</name>
    <dbReference type="NCBI Taxonomy" id="1685480"/>
    <lineage>
        <taxon>Eukaryota</taxon>
        <taxon>Viridiplantae</taxon>
        <taxon>Streptophyta</taxon>
        <taxon>Embryophyta</taxon>
        <taxon>Tracheophyta</taxon>
        <taxon>Spermatophyta</taxon>
        <taxon>Magnoliopsida</taxon>
        <taxon>eudicotyledons</taxon>
        <taxon>Gunneridae</taxon>
        <taxon>Pentapetalae</taxon>
        <taxon>rosids</taxon>
        <taxon>malvids</taxon>
        <taxon>Brassicales</taxon>
        <taxon>Brassicaceae</taxon>
        <taxon>Coluteocarpeae</taxon>
        <taxon>Microthlaspi</taxon>
    </lineage>
</organism>
<comment type="caution">
    <text evidence="2">The sequence shown here is derived from an EMBL/GenBank/DDBJ whole genome shotgun (WGS) entry which is preliminary data.</text>
</comment>